<sequence>MVKHPVLVFIHGESYDWNSGNPYDGSVIASYADLVVVTLNYRLGILGFLNANVAPHLKARVANYGLMDQIAALHWIQQNIALFGGDPGNVTLLGHGTGAACIHFLMISPTVMPGLFHRTILLSGSALSSWALVEDPVNFATKLARQVNCTLPQDLLREHEKIVDCLREVPLDALQKADVVAPTYLSAFGPSIDGVVIKTDFQKDMLTYFVPGDVPVGYTSTGNVMSKRSEASMLGIPMTGTNRYDLLFGVVTSEALFRFSAADVSNGFEGERRDKIIRTYIRNAYTYHLSEIFYTVVNEYTDWERTVLHPINTRDAAIAALGDAQFVAPLIRTGDLLSSRGAVSSGGPGTKTWFYVFDYQTKDGDYPQRMGTAHGEELPYVFGAPLIDGFSHFPKNYTKSEVTLSEAVIIYISNFVRTGNPNDHQRTDGSWNTRERSRFRNIVWDEYDSVHQKYLEIGMKPRMKNHFRAHQLSVWLRLIPELHRAGMEDVVARHNLFRNHNDHELYDGIVRPDPLSRTNYGLYYNADVNHDVIFSNGVLANTGRRHHHGNNLSSDVNYLSQPITTPETLLTTCVSVVNSYPSATHHLGHQNSSDPLANLEAAGYAAYSTALSVTIAIGCSLLILNVLIFAGVYYQRDKTRLEVKSLQQNQRSSVNYDVKPGHYHIAGGGSVIVDLEQDTANMILCQNQQRDSGNILLCQNQARFTNSATLPRTSPSHCMQSATSTMTSKKPTPDISRNNPDMRNSDLLNPDIVKNNPPINSAGILMNTGSKPLEMNHISSSKSSGLAHMATLPKNITFCNNVASSNINETVISPPNGSATMHMSLPRPPPPPVRSPPESQPLLPPKQHPPGSLRVPAAAMNEMRV</sequence>
<keyword evidence="4" id="KW-0472">Membrane</keyword>
<comment type="caution">
    <text evidence="6">The sequence shown here is derived from an EMBL/GenBank/DDBJ whole genome shotgun (WGS) entry which is preliminary data.</text>
</comment>
<dbReference type="InterPro" id="IPR029058">
    <property type="entry name" value="AB_hydrolase_fold"/>
</dbReference>
<keyword evidence="2" id="KW-0325">Glycoprotein</keyword>
<feature type="region of interest" description="Disordered" evidence="3">
    <location>
        <begin position="709"/>
        <end position="755"/>
    </location>
</feature>
<evidence type="ECO:0000256" key="2">
    <source>
        <dbReference type="ARBA" id="ARBA00023180"/>
    </source>
</evidence>
<evidence type="ECO:0000313" key="6">
    <source>
        <dbReference type="EMBL" id="KAL0281298.1"/>
    </source>
</evidence>
<evidence type="ECO:0000256" key="1">
    <source>
        <dbReference type="ARBA" id="ARBA00005964"/>
    </source>
</evidence>
<comment type="similarity">
    <text evidence="1">Belongs to the type-B carboxylesterase/lipase family.</text>
</comment>
<evidence type="ECO:0000256" key="4">
    <source>
        <dbReference type="SAM" id="Phobius"/>
    </source>
</evidence>
<name>A0AAW2IHZ4_9NEOP</name>
<proteinExistence type="inferred from homology"/>
<dbReference type="Pfam" id="PF00135">
    <property type="entry name" value="COesterase"/>
    <property type="match status" value="1"/>
</dbReference>
<feature type="transmembrane region" description="Helical" evidence="4">
    <location>
        <begin position="604"/>
        <end position="634"/>
    </location>
</feature>
<feature type="region of interest" description="Disordered" evidence="3">
    <location>
        <begin position="815"/>
        <end position="865"/>
    </location>
</feature>
<dbReference type="EMBL" id="JARGDH010000001">
    <property type="protein sequence ID" value="KAL0281298.1"/>
    <property type="molecule type" value="Genomic_DNA"/>
</dbReference>
<protein>
    <recommendedName>
        <fullName evidence="5">Carboxylesterase type B domain-containing protein</fullName>
    </recommendedName>
</protein>
<reference evidence="6" key="1">
    <citation type="journal article" date="2024" name="Gigascience">
        <title>Chromosome-level genome of the poultry shaft louse Menopon gallinae provides insight into the host-switching and adaptive evolution of parasitic lice.</title>
        <authorList>
            <person name="Xu Y."/>
            <person name="Ma L."/>
            <person name="Liu S."/>
            <person name="Liang Y."/>
            <person name="Liu Q."/>
            <person name="He Z."/>
            <person name="Tian L."/>
            <person name="Duan Y."/>
            <person name="Cai W."/>
            <person name="Li H."/>
            <person name="Song F."/>
        </authorList>
    </citation>
    <scope>NUCLEOTIDE SEQUENCE</scope>
    <source>
        <strain evidence="6">Cailab_2023a</strain>
    </source>
</reference>
<dbReference type="SUPFAM" id="SSF53474">
    <property type="entry name" value="alpha/beta-Hydrolases"/>
    <property type="match status" value="1"/>
</dbReference>
<dbReference type="Gene3D" id="3.40.50.1820">
    <property type="entry name" value="alpha/beta hydrolase"/>
    <property type="match status" value="1"/>
</dbReference>
<dbReference type="PANTHER" id="PTHR43903">
    <property type="entry name" value="NEUROLIGIN"/>
    <property type="match status" value="1"/>
</dbReference>
<gene>
    <name evidence="6" type="ORF">PYX00_002329</name>
</gene>
<dbReference type="AlphaFoldDB" id="A0AAW2IHZ4"/>
<dbReference type="InterPro" id="IPR051093">
    <property type="entry name" value="Neuroligin/BSAL"/>
</dbReference>
<accession>A0AAW2IHZ4</accession>
<feature type="compositionally biased region" description="Pro residues" evidence="3">
    <location>
        <begin position="826"/>
        <end position="848"/>
    </location>
</feature>
<feature type="domain" description="Carboxylesterase type B" evidence="5">
    <location>
        <begin position="3"/>
        <end position="475"/>
    </location>
</feature>
<evidence type="ECO:0000259" key="5">
    <source>
        <dbReference type="Pfam" id="PF00135"/>
    </source>
</evidence>
<organism evidence="6">
    <name type="scientific">Menopon gallinae</name>
    <name type="common">poultry shaft louse</name>
    <dbReference type="NCBI Taxonomy" id="328185"/>
    <lineage>
        <taxon>Eukaryota</taxon>
        <taxon>Metazoa</taxon>
        <taxon>Ecdysozoa</taxon>
        <taxon>Arthropoda</taxon>
        <taxon>Hexapoda</taxon>
        <taxon>Insecta</taxon>
        <taxon>Pterygota</taxon>
        <taxon>Neoptera</taxon>
        <taxon>Paraneoptera</taxon>
        <taxon>Psocodea</taxon>
        <taxon>Troctomorpha</taxon>
        <taxon>Phthiraptera</taxon>
        <taxon>Amblycera</taxon>
        <taxon>Menoponidae</taxon>
        <taxon>Menopon</taxon>
    </lineage>
</organism>
<keyword evidence="4" id="KW-0812">Transmembrane</keyword>
<keyword evidence="4" id="KW-1133">Transmembrane helix</keyword>
<dbReference type="InterPro" id="IPR002018">
    <property type="entry name" value="CarbesteraseB"/>
</dbReference>
<feature type="compositionally biased region" description="Polar residues" evidence="3">
    <location>
        <begin position="709"/>
        <end position="742"/>
    </location>
</feature>
<evidence type="ECO:0000256" key="3">
    <source>
        <dbReference type="SAM" id="MobiDB-lite"/>
    </source>
</evidence>